<comment type="caution">
    <text evidence="1">The sequence shown here is derived from an EMBL/GenBank/DDBJ whole genome shotgun (WGS) entry which is preliminary data.</text>
</comment>
<name>A0A1G4BKV2_9PEZI</name>
<gene>
    <name evidence="1" type="ORF">CORC01_02650</name>
</gene>
<dbReference type="AlphaFoldDB" id="A0A1G4BKV2"/>
<dbReference type="GeneID" id="34555810"/>
<protein>
    <submittedName>
        <fullName evidence="1">Uncharacterized protein</fullName>
    </submittedName>
</protein>
<sequence>MDDFRTYYCMTVDGDIAPSDNFCKAVNGAVLPSIGKCCIRSSDFKTHQALSKGCADNGLMLGPWPKVIPCDP</sequence>
<evidence type="ECO:0000313" key="2">
    <source>
        <dbReference type="Proteomes" id="UP000176998"/>
    </source>
</evidence>
<accession>A0A1G4BKV2</accession>
<dbReference type="RefSeq" id="XP_022479213.1">
    <property type="nucleotide sequence ID" value="XM_022614300.1"/>
</dbReference>
<proteinExistence type="predicted"/>
<keyword evidence="2" id="KW-1185">Reference proteome</keyword>
<organism evidence="1 2">
    <name type="scientific">Colletotrichum orchidophilum</name>
    <dbReference type="NCBI Taxonomy" id="1209926"/>
    <lineage>
        <taxon>Eukaryota</taxon>
        <taxon>Fungi</taxon>
        <taxon>Dikarya</taxon>
        <taxon>Ascomycota</taxon>
        <taxon>Pezizomycotina</taxon>
        <taxon>Sordariomycetes</taxon>
        <taxon>Hypocreomycetidae</taxon>
        <taxon>Glomerellales</taxon>
        <taxon>Glomerellaceae</taxon>
        <taxon>Colletotrichum</taxon>
    </lineage>
</organism>
<dbReference type="OrthoDB" id="4844711at2759"/>
<dbReference type="EMBL" id="MJBS01000015">
    <property type="protein sequence ID" value="OHF02071.1"/>
    <property type="molecule type" value="Genomic_DNA"/>
</dbReference>
<dbReference type="Proteomes" id="UP000176998">
    <property type="component" value="Unassembled WGS sequence"/>
</dbReference>
<reference evidence="1 2" key="1">
    <citation type="submission" date="2016-09" db="EMBL/GenBank/DDBJ databases">
        <authorList>
            <person name="Capua I."/>
            <person name="De Benedictis P."/>
            <person name="Joannis T."/>
            <person name="Lombin L.H."/>
            <person name="Cattoli G."/>
        </authorList>
    </citation>
    <scope>NUCLEOTIDE SEQUENCE [LARGE SCALE GENOMIC DNA]</scope>
    <source>
        <strain evidence="1 2">IMI 309357</strain>
    </source>
</reference>
<evidence type="ECO:0000313" key="1">
    <source>
        <dbReference type="EMBL" id="OHF02071.1"/>
    </source>
</evidence>